<protein>
    <submittedName>
        <fullName evidence="7">Nitroreductase</fullName>
    </submittedName>
</protein>
<comment type="cofactor">
    <cofactor evidence="1">
        <name>FMN</name>
        <dbReference type="ChEBI" id="CHEBI:58210"/>
    </cofactor>
</comment>
<dbReference type="RefSeq" id="WP_307409975.1">
    <property type="nucleotide sequence ID" value="NZ_JAUSUR010000006.1"/>
</dbReference>
<dbReference type="PANTHER" id="PTHR43673:SF2">
    <property type="entry name" value="NITROREDUCTASE"/>
    <property type="match status" value="1"/>
</dbReference>
<dbReference type="EMBL" id="JAUSUR010000006">
    <property type="protein sequence ID" value="MDQ0362395.1"/>
    <property type="molecule type" value="Genomic_DNA"/>
</dbReference>
<keyword evidence="8" id="KW-1185">Reference proteome</keyword>
<proteinExistence type="inferred from homology"/>
<evidence type="ECO:0000313" key="8">
    <source>
        <dbReference type="Proteomes" id="UP001230220"/>
    </source>
</evidence>
<organism evidence="7 8">
    <name type="scientific">Breznakia pachnodae</name>
    <dbReference type="NCBI Taxonomy" id="265178"/>
    <lineage>
        <taxon>Bacteria</taxon>
        <taxon>Bacillati</taxon>
        <taxon>Bacillota</taxon>
        <taxon>Erysipelotrichia</taxon>
        <taxon>Erysipelotrichales</taxon>
        <taxon>Erysipelotrichaceae</taxon>
        <taxon>Breznakia</taxon>
    </lineage>
</organism>
<evidence type="ECO:0000256" key="4">
    <source>
        <dbReference type="ARBA" id="ARBA00022643"/>
    </source>
</evidence>
<evidence type="ECO:0000256" key="2">
    <source>
        <dbReference type="ARBA" id="ARBA00007118"/>
    </source>
</evidence>
<dbReference type="SUPFAM" id="SSF55469">
    <property type="entry name" value="FMN-dependent nitroreductase-like"/>
    <property type="match status" value="1"/>
</dbReference>
<dbReference type="InterPro" id="IPR029479">
    <property type="entry name" value="Nitroreductase"/>
</dbReference>
<evidence type="ECO:0000256" key="3">
    <source>
        <dbReference type="ARBA" id="ARBA00022630"/>
    </source>
</evidence>
<comment type="similarity">
    <text evidence="2">Belongs to the nitroreductase family.</text>
</comment>
<dbReference type="Pfam" id="PF00881">
    <property type="entry name" value="Nitroreductase"/>
    <property type="match status" value="1"/>
</dbReference>
<dbReference type="PANTHER" id="PTHR43673">
    <property type="entry name" value="NAD(P)H NITROREDUCTASE YDGI-RELATED"/>
    <property type="match status" value="1"/>
</dbReference>
<keyword evidence="5" id="KW-0560">Oxidoreductase</keyword>
<feature type="domain" description="Nitroreductase" evidence="6">
    <location>
        <begin position="9"/>
        <end position="166"/>
    </location>
</feature>
<evidence type="ECO:0000259" key="6">
    <source>
        <dbReference type="Pfam" id="PF00881"/>
    </source>
</evidence>
<reference evidence="7 8" key="1">
    <citation type="submission" date="2023-07" db="EMBL/GenBank/DDBJ databases">
        <title>Genomic Encyclopedia of Type Strains, Phase IV (KMG-IV): sequencing the most valuable type-strain genomes for metagenomic binning, comparative biology and taxonomic classification.</title>
        <authorList>
            <person name="Goeker M."/>
        </authorList>
    </citation>
    <scope>NUCLEOTIDE SEQUENCE [LARGE SCALE GENOMIC DNA]</scope>
    <source>
        <strain evidence="7 8">DSM 16784</strain>
    </source>
</reference>
<evidence type="ECO:0000256" key="1">
    <source>
        <dbReference type="ARBA" id="ARBA00001917"/>
    </source>
</evidence>
<evidence type="ECO:0000313" key="7">
    <source>
        <dbReference type="EMBL" id="MDQ0362395.1"/>
    </source>
</evidence>
<dbReference type="Gene3D" id="3.40.109.10">
    <property type="entry name" value="NADH Oxidase"/>
    <property type="match status" value="1"/>
</dbReference>
<accession>A0ABU0E683</accession>
<comment type="caution">
    <text evidence="7">The sequence shown here is derived from an EMBL/GenBank/DDBJ whole genome shotgun (WGS) entry which is preliminary data.</text>
</comment>
<gene>
    <name evidence="7" type="ORF">J2S15_003149</name>
</gene>
<keyword evidence="4" id="KW-0288">FMN</keyword>
<name>A0ABU0E683_9FIRM</name>
<keyword evidence="3" id="KW-0285">Flavoprotein</keyword>
<evidence type="ECO:0000256" key="5">
    <source>
        <dbReference type="ARBA" id="ARBA00023002"/>
    </source>
</evidence>
<dbReference type="Proteomes" id="UP001230220">
    <property type="component" value="Unassembled WGS sequence"/>
</dbReference>
<sequence>MQNQVLEVIRKRRSVRKFKNHQISKEQLETILEAGLLAPYSEEDSLFFTVVQNKEKIDELNVLAKQAAIDLEVEGLSDLGQVEGFHSLFEAPTYILVSAKQESSSPGIDAGAAIQNMVLSAESMGLSSCWLFYPILAFIEEKNKHLKHEFNIPEEYVPLTSVVIGYKDEDVSPRKPNVNNVSYFK</sequence>
<dbReference type="InterPro" id="IPR000415">
    <property type="entry name" value="Nitroreductase-like"/>
</dbReference>